<proteinExistence type="inferred from homology"/>
<evidence type="ECO:0000313" key="6">
    <source>
        <dbReference type="EMBL" id="MFC7192493.1"/>
    </source>
</evidence>
<keyword evidence="2" id="KW-0479">Metal-binding</keyword>
<dbReference type="PANTHER" id="PTHR42693">
    <property type="entry name" value="ARYLSULFATASE FAMILY MEMBER"/>
    <property type="match status" value="1"/>
</dbReference>
<keyword evidence="7" id="KW-1185">Reference proteome</keyword>
<keyword evidence="3" id="KW-0378">Hydrolase</keyword>
<protein>
    <submittedName>
        <fullName evidence="6">Arylsulfatase</fullName>
    </submittedName>
</protein>
<evidence type="ECO:0000256" key="3">
    <source>
        <dbReference type="ARBA" id="ARBA00022801"/>
    </source>
</evidence>
<evidence type="ECO:0000256" key="4">
    <source>
        <dbReference type="ARBA" id="ARBA00022837"/>
    </source>
</evidence>
<reference evidence="6 7" key="1">
    <citation type="journal article" date="2019" name="Int. J. Syst. Evol. Microbiol.">
        <title>The Global Catalogue of Microorganisms (GCM) 10K type strain sequencing project: providing services to taxonomists for standard genome sequencing and annotation.</title>
        <authorList>
            <consortium name="The Broad Institute Genomics Platform"/>
            <consortium name="The Broad Institute Genome Sequencing Center for Infectious Disease"/>
            <person name="Wu L."/>
            <person name="Ma J."/>
        </authorList>
    </citation>
    <scope>NUCLEOTIDE SEQUENCE [LARGE SCALE GENOMIC DNA]</scope>
    <source>
        <strain evidence="6 7">RDMS1</strain>
    </source>
</reference>
<dbReference type="CDD" id="cd16146">
    <property type="entry name" value="ARS_like"/>
    <property type="match status" value="1"/>
</dbReference>
<comment type="similarity">
    <text evidence="1">Belongs to the sulfatase family.</text>
</comment>
<dbReference type="EMBL" id="JBHTAX010000005">
    <property type="protein sequence ID" value="MFC7192493.1"/>
    <property type="molecule type" value="Genomic_DNA"/>
</dbReference>
<dbReference type="InterPro" id="IPR000917">
    <property type="entry name" value="Sulfatase_N"/>
</dbReference>
<dbReference type="InterPro" id="IPR017850">
    <property type="entry name" value="Alkaline_phosphatase_core_sf"/>
</dbReference>
<evidence type="ECO:0000313" key="7">
    <source>
        <dbReference type="Proteomes" id="UP001596417"/>
    </source>
</evidence>
<evidence type="ECO:0000256" key="1">
    <source>
        <dbReference type="ARBA" id="ARBA00008779"/>
    </source>
</evidence>
<dbReference type="FunFam" id="3.40.720.10:FF:000070">
    <property type="entry name" value="Arylsulfatase A"/>
    <property type="match status" value="1"/>
</dbReference>
<dbReference type="SUPFAM" id="SSF53649">
    <property type="entry name" value="Alkaline phosphatase-like"/>
    <property type="match status" value="1"/>
</dbReference>
<dbReference type="Pfam" id="PF00884">
    <property type="entry name" value="Sulfatase"/>
    <property type="match status" value="1"/>
</dbReference>
<dbReference type="PROSITE" id="PS00523">
    <property type="entry name" value="SULFATASE_1"/>
    <property type="match status" value="1"/>
</dbReference>
<comment type="caution">
    <text evidence="6">The sequence shown here is derived from an EMBL/GenBank/DDBJ whole genome shotgun (WGS) entry which is preliminary data.</text>
</comment>
<dbReference type="InterPro" id="IPR050738">
    <property type="entry name" value="Sulfatase"/>
</dbReference>
<gene>
    <name evidence="6" type="ORF">ACFQL7_23540</name>
</gene>
<dbReference type="GO" id="GO:0046872">
    <property type="term" value="F:metal ion binding"/>
    <property type="evidence" value="ECO:0007669"/>
    <property type="project" value="UniProtKB-KW"/>
</dbReference>
<dbReference type="RefSeq" id="WP_264556551.1">
    <property type="nucleotide sequence ID" value="NZ_CP109981.1"/>
</dbReference>
<name>A0ABD5YTP1_9EURY</name>
<organism evidence="6 7">
    <name type="scientific">Halocatena marina</name>
    <dbReference type="NCBI Taxonomy" id="2934937"/>
    <lineage>
        <taxon>Archaea</taxon>
        <taxon>Methanobacteriati</taxon>
        <taxon>Methanobacteriota</taxon>
        <taxon>Stenosarchaea group</taxon>
        <taxon>Halobacteria</taxon>
        <taxon>Halobacteriales</taxon>
        <taxon>Natronomonadaceae</taxon>
        <taxon>Halocatena</taxon>
    </lineage>
</organism>
<dbReference type="GeneID" id="76202176"/>
<accession>A0ABD5YTP1</accession>
<dbReference type="PANTHER" id="PTHR42693:SF53">
    <property type="entry name" value="ENDO-4-O-SULFATASE"/>
    <property type="match status" value="1"/>
</dbReference>
<keyword evidence="4" id="KW-0106">Calcium</keyword>
<dbReference type="InterPro" id="IPR024607">
    <property type="entry name" value="Sulfatase_CS"/>
</dbReference>
<dbReference type="GO" id="GO:0016787">
    <property type="term" value="F:hydrolase activity"/>
    <property type="evidence" value="ECO:0007669"/>
    <property type="project" value="UniProtKB-KW"/>
</dbReference>
<sequence>MTQNASGSPDGGAGRIDRSRPNIILIIADDLGYGDLGCHGNSVVETPHIDRLYNQSTRLTRFYGGPMCSPSRASLMTGRYHYRTGVVDTYIGRSMMYPDETTLAQVLSTQGYRTGIFGKWHLGDNFPMRPQDQGFDETLVHRGGGIGQPGDTPGNTYFDPTLQRNGTAEQQNGYCTDIFTESATDFISESDEQPAFACIATNAPHTPLQVEDRYIEPYRERGLNEQTARVYAMVSNLDENLGKLLSALERQKISDNTIVIFTSDHGMAGDRYNAGLRGSKGDVYEGGIRVPFFIRWPNQIEADREEDQIAHFIDVLPTLADITGASVSPDIPLDGTSLRPILLDEQNHLQERELFLQMHRGDEPTLYENCAVVTQQYKLINGRKLFNLQRDSGEQTNIATQNAPLVSTLRDSYESWFDEMEDARDFEPPKIVVGAPEENPTLLTRQDWLGPDRSGWSDEDVGYWDVKISHPGKYDVTVEFTEINAISDIAVRIGDDHRSKSIAGGRSSCTFESFDLTEGTEKFEAWLTTEVPGKYEPKVEKTGVKYMHVVRDSE</sequence>
<dbReference type="AlphaFoldDB" id="A0ABD5YTP1"/>
<feature type="domain" description="Sulfatase N-terminal" evidence="5">
    <location>
        <begin position="21"/>
        <end position="324"/>
    </location>
</feature>
<dbReference type="Gene3D" id="3.40.720.10">
    <property type="entry name" value="Alkaline Phosphatase, subunit A"/>
    <property type="match status" value="1"/>
</dbReference>
<evidence type="ECO:0000259" key="5">
    <source>
        <dbReference type="Pfam" id="PF00884"/>
    </source>
</evidence>
<evidence type="ECO:0000256" key="2">
    <source>
        <dbReference type="ARBA" id="ARBA00022723"/>
    </source>
</evidence>
<dbReference type="Proteomes" id="UP001596417">
    <property type="component" value="Unassembled WGS sequence"/>
</dbReference>